<evidence type="ECO:0000313" key="6">
    <source>
        <dbReference type="Proteomes" id="UP000014760"/>
    </source>
</evidence>
<dbReference type="HOGENOM" id="CLU_027239_1_2_1"/>
<reference evidence="5" key="3">
    <citation type="submission" date="2015-06" db="UniProtKB">
        <authorList>
            <consortium name="EnsemblMetazoa"/>
        </authorList>
    </citation>
    <scope>IDENTIFICATION</scope>
</reference>
<protein>
    <recommendedName>
        <fullName evidence="3">Sulfotransferase domain-containing protein</fullName>
    </recommendedName>
</protein>
<dbReference type="Pfam" id="PF00685">
    <property type="entry name" value="Sulfotransfer_1"/>
    <property type="match status" value="1"/>
</dbReference>
<dbReference type="AlphaFoldDB" id="R7TB32"/>
<keyword evidence="6" id="KW-1185">Reference proteome</keyword>
<dbReference type="EMBL" id="AMQN01014065">
    <property type="status" value="NOT_ANNOTATED_CDS"/>
    <property type="molecule type" value="Genomic_DNA"/>
</dbReference>
<evidence type="ECO:0000313" key="5">
    <source>
        <dbReference type="EnsemblMetazoa" id="CapteP132184"/>
    </source>
</evidence>
<organism evidence="4">
    <name type="scientific">Capitella teleta</name>
    <name type="common">Polychaete worm</name>
    <dbReference type="NCBI Taxonomy" id="283909"/>
    <lineage>
        <taxon>Eukaryota</taxon>
        <taxon>Metazoa</taxon>
        <taxon>Spiralia</taxon>
        <taxon>Lophotrochozoa</taxon>
        <taxon>Annelida</taxon>
        <taxon>Polychaeta</taxon>
        <taxon>Sedentaria</taxon>
        <taxon>Scolecida</taxon>
        <taxon>Capitellidae</taxon>
        <taxon>Capitella</taxon>
    </lineage>
</organism>
<gene>
    <name evidence="4" type="ORF">CAPTEDRAFT_132184</name>
</gene>
<dbReference type="InterPro" id="IPR000863">
    <property type="entry name" value="Sulfotransferase_dom"/>
</dbReference>
<sequence>MEISQVQGWKIPGKTTYRGVNYHFQIIPDLDIDIANKWAVAPTDVLIATYPKSGTTWMGSLVHEILHDTTSRPHFQPFVEMNIGNRPCASSMSFNGFAHPRVFKTHLGYDFFEDKIQKECLKTIVVMRNPKDVLVSYYHMHKMKHLNSFPGSFHDFFDLFKHKELIFGDPFDSCAKWWQQRSSRNLMIVKYEDIIMDCTDVVRKIANFLGVPLTEKRISEIVQRGSFGAMKEAYTSFSGAIFSKAFFRKGVIGDWMNYFNDEEVEYINNMSKMYFDPIGLSFVDRPVTQ</sequence>
<evidence type="ECO:0000256" key="2">
    <source>
        <dbReference type="ARBA" id="ARBA00022679"/>
    </source>
</evidence>
<dbReference type="SUPFAM" id="SSF52540">
    <property type="entry name" value="P-loop containing nucleoside triphosphate hydrolases"/>
    <property type="match status" value="1"/>
</dbReference>
<dbReference type="Gene3D" id="3.40.50.300">
    <property type="entry name" value="P-loop containing nucleotide triphosphate hydrolases"/>
    <property type="match status" value="1"/>
</dbReference>
<feature type="domain" description="Sulfotransferase" evidence="3">
    <location>
        <begin position="42"/>
        <end position="270"/>
    </location>
</feature>
<evidence type="ECO:0000313" key="4">
    <source>
        <dbReference type="EMBL" id="ELT90909.1"/>
    </source>
</evidence>
<reference evidence="6" key="1">
    <citation type="submission" date="2012-12" db="EMBL/GenBank/DDBJ databases">
        <authorList>
            <person name="Hellsten U."/>
            <person name="Grimwood J."/>
            <person name="Chapman J.A."/>
            <person name="Shapiro H."/>
            <person name="Aerts A."/>
            <person name="Otillar R.P."/>
            <person name="Terry A.Y."/>
            <person name="Boore J.L."/>
            <person name="Simakov O."/>
            <person name="Marletaz F."/>
            <person name="Cho S.-J."/>
            <person name="Edsinger-Gonzales E."/>
            <person name="Havlak P."/>
            <person name="Kuo D.-H."/>
            <person name="Larsson T."/>
            <person name="Lv J."/>
            <person name="Arendt D."/>
            <person name="Savage R."/>
            <person name="Osoegawa K."/>
            <person name="de Jong P."/>
            <person name="Lindberg D.R."/>
            <person name="Seaver E.C."/>
            <person name="Weisblat D.A."/>
            <person name="Putnam N.H."/>
            <person name="Grigoriev I.V."/>
            <person name="Rokhsar D.S."/>
        </authorList>
    </citation>
    <scope>NUCLEOTIDE SEQUENCE</scope>
    <source>
        <strain evidence="6">I ESC-2004</strain>
    </source>
</reference>
<evidence type="ECO:0000259" key="3">
    <source>
        <dbReference type="Pfam" id="PF00685"/>
    </source>
</evidence>
<reference evidence="4 6" key="2">
    <citation type="journal article" date="2013" name="Nature">
        <title>Insights into bilaterian evolution from three spiralian genomes.</title>
        <authorList>
            <person name="Simakov O."/>
            <person name="Marletaz F."/>
            <person name="Cho S.J."/>
            <person name="Edsinger-Gonzales E."/>
            <person name="Havlak P."/>
            <person name="Hellsten U."/>
            <person name="Kuo D.H."/>
            <person name="Larsson T."/>
            <person name="Lv J."/>
            <person name="Arendt D."/>
            <person name="Savage R."/>
            <person name="Osoegawa K."/>
            <person name="de Jong P."/>
            <person name="Grimwood J."/>
            <person name="Chapman J.A."/>
            <person name="Shapiro H."/>
            <person name="Aerts A."/>
            <person name="Otillar R.P."/>
            <person name="Terry A.Y."/>
            <person name="Boore J.L."/>
            <person name="Grigoriev I.V."/>
            <person name="Lindberg D.R."/>
            <person name="Seaver E.C."/>
            <person name="Weisblat D.A."/>
            <person name="Putnam N.H."/>
            <person name="Rokhsar D.S."/>
        </authorList>
    </citation>
    <scope>NUCLEOTIDE SEQUENCE</scope>
    <source>
        <strain evidence="4 6">I ESC-2004</strain>
    </source>
</reference>
<dbReference type="GO" id="GO:0008146">
    <property type="term" value="F:sulfotransferase activity"/>
    <property type="evidence" value="ECO:0007669"/>
    <property type="project" value="InterPro"/>
</dbReference>
<comment type="similarity">
    <text evidence="1">Belongs to the sulfotransferase 1 family.</text>
</comment>
<dbReference type="EnsemblMetazoa" id="CapteT132184">
    <property type="protein sequence ID" value="CapteP132184"/>
    <property type="gene ID" value="CapteG132184"/>
</dbReference>
<dbReference type="EMBL" id="KB310713">
    <property type="protein sequence ID" value="ELT90909.1"/>
    <property type="molecule type" value="Genomic_DNA"/>
</dbReference>
<proteinExistence type="inferred from homology"/>
<dbReference type="InterPro" id="IPR027417">
    <property type="entry name" value="P-loop_NTPase"/>
</dbReference>
<evidence type="ECO:0000256" key="1">
    <source>
        <dbReference type="ARBA" id="ARBA00005771"/>
    </source>
</evidence>
<dbReference type="Proteomes" id="UP000014760">
    <property type="component" value="Unassembled WGS sequence"/>
</dbReference>
<dbReference type="OrthoDB" id="205623at2759"/>
<keyword evidence="2" id="KW-0808">Transferase</keyword>
<accession>R7TB32</accession>
<dbReference type="PANTHER" id="PTHR11783">
    <property type="entry name" value="SULFOTRANSFERASE SULT"/>
    <property type="match status" value="1"/>
</dbReference>
<dbReference type="OMA" id="YEHINDD"/>
<name>R7TB32_CAPTE</name>